<proteinExistence type="inferred from homology"/>
<evidence type="ECO:0000259" key="8">
    <source>
        <dbReference type="Pfam" id="PF00576"/>
    </source>
</evidence>
<keyword evidence="6 7" id="KW-0378">Hydrolase</keyword>
<comment type="caution">
    <text evidence="9">The sequence shown here is derived from an EMBL/GenBank/DDBJ whole genome shotgun (WGS) entry which is preliminary data.</text>
</comment>
<reference evidence="9" key="1">
    <citation type="journal article" date="2021" name="PeerJ">
        <title>Extensive microbial diversity within the chicken gut microbiome revealed by metagenomics and culture.</title>
        <authorList>
            <person name="Gilroy R."/>
            <person name="Ravi A."/>
            <person name="Getino M."/>
            <person name="Pursley I."/>
            <person name="Horton D.L."/>
            <person name="Alikhan N.F."/>
            <person name="Baker D."/>
            <person name="Gharbi K."/>
            <person name="Hall N."/>
            <person name="Watson M."/>
            <person name="Adriaenssens E.M."/>
            <person name="Foster-Nyarko E."/>
            <person name="Jarju S."/>
            <person name="Secka A."/>
            <person name="Antonio M."/>
            <person name="Oren A."/>
            <person name="Chaudhuri R.R."/>
            <person name="La Ragione R."/>
            <person name="Hildebrand F."/>
            <person name="Pallen M.J."/>
        </authorList>
    </citation>
    <scope>NUCLEOTIDE SEQUENCE</scope>
    <source>
        <strain evidence="9">316</strain>
    </source>
</reference>
<evidence type="ECO:0000313" key="10">
    <source>
        <dbReference type="Proteomes" id="UP000742631"/>
    </source>
</evidence>
<organism evidence="9 10">
    <name type="scientific">Methylorubrum populi</name>
    <dbReference type="NCBI Taxonomy" id="223967"/>
    <lineage>
        <taxon>Bacteria</taxon>
        <taxon>Pseudomonadati</taxon>
        <taxon>Pseudomonadota</taxon>
        <taxon>Alphaproteobacteria</taxon>
        <taxon>Hyphomicrobiales</taxon>
        <taxon>Methylobacteriaceae</taxon>
        <taxon>Methylorubrum</taxon>
    </lineage>
</organism>
<comment type="similarity">
    <text evidence="3 7">Belongs to the transthyretin family. 5-hydroxyisourate hydrolase subfamily.</text>
</comment>
<dbReference type="GO" id="GO:0006144">
    <property type="term" value="P:purine nucleobase metabolic process"/>
    <property type="evidence" value="ECO:0007669"/>
    <property type="project" value="UniProtKB-KW"/>
</dbReference>
<dbReference type="SUPFAM" id="SSF49472">
    <property type="entry name" value="Transthyretin (synonym: prealbumin)"/>
    <property type="match status" value="1"/>
</dbReference>
<dbReference type="InterPro" id="IPR014306">
    <property type="entry name" value="Hydroxyisourate_hydrolase"/>
</dbReference>
<dbReference type="InterPro" id="IPR036817">
    <property type="entry name" value="Transthyretin/HIU_hydrolase_sf"/>
</dbReference>
<gene>
    <name evidence="9" type="primary">uraH</name>
    <name evidence="9" type="ORF">K8W01_08370</name>
</gene>
<evidence type="ECO:0000256" key="5">
    <source>
        <dbReference type="ARBA" id="ARBA00022631"/>
    </source>
</evidence>
<evidence type="ECO:0000256" key="6">
    <source>
        <dbReference type="ARBA" id="ARBA00022801"/>
    </source>
</evidence>
<dbReference type="EC" id="3.5.2.17" evidence="7"/>
<sequence length="137" mass="14137">MAVAPQADPIVAPPDAARLTTHVLDTSAGRPAAGLTLHLHRIEGGAATHLKTVATNADGRCDAPLLAGSEMLPGTYEITFEVGAYFAAAAGGDHEPPSFLDTVPVRFRIAPLGSGSPAHLHVPLLISPYGYSTYRGS</sequence>
<dbReference type="Proteomes" id="UP000742631">
    <property type="component" value="Unassembled WGS sequence"/>
</dbReference>
<evidence type="ECO:0000256" key="2">
    <source>
        <dbReference type="ARBA" id="ARBA00002704"/>
    </source>
</evidence>
<evidence type="ECO:0000313" key="9">
    <source>
        <dbReference type="EMBL" id="HJE23660.1"/>
    </source>
</evidence>
<feature type="domain" description="Transthyretin/hydroxyisourate hydrolase" evidence="8">
    <location>
        <begin position="19"/>
        <end position="136"/>
    </location>
</feature>
<dbReference type="NCBIfam" id="TIGR02962">
    <property type="entry name" value="hdxy_isourate"/>
    <property type="match status" value="1"/>
</dbReference>
<evidence type="ECO:0000256" key="7">
    <source>
        <dbReference type="RuleBase" id="RU361270"/>
    </source>
</evidence>
<reference evidence="9" key="2">
    <citation type="submission" date="2021-09" db="EMBL/GenBank/DDBJ databases">
        <authorList>
            <person name="Gilroy R."/>
        </authorList>
    </citation>
    <scope>NUCLEOTIDE SEQUENCE</scope>
    <source>
        <strain evidence="9">316</strain>
    </source>
</reference>
<dbReference type="Gene3D" id="2.60.40.180">
    <property type="entry name" value="Transthyretin/hydroxyisourate hydrolase domain"/>
    <property type="match status" value="1"/>
</dbReference>
<keyword evidence="5 7" id="KW-0659">Purine metabolism</keyword>
<comment type="subunit">
    <text evidence="4 7">Homotetramer.</text>
</comment>
<dbReference type="EMBL" id="DYYG01000026">
    <property type="protein sequence ID" value="HJE23660.1"/>
    <property type="molecule type" value="Genomic_DNA"/>
</dbReference>
<comment type="catalytic activity">
    <reaction evidence="1 7">
        <text>5-hydroxyisourate + H2O = 5-hydroxy-2-oxo-4-ureido-2,5-dihydro-1H-imidazole-5-carboxylate + H(+)</text>
        <dbReference type="Rhea" id="RHEA:23736"/>
        <dbReference type="ChEBI" id="CHEBI:15377"/>
        <dbReference type="ChEBI" id="CHEBI:15378"/>
        <dbReference type="ChEBI" id="CHEBI:18072"/>
        <dbReference type="ChEBI" id="CHEBI:58639"/>
        <dbReference type="EC" id="3.5.2.17"/>
    </reaction>
</comment>
<dbReference type="PANTHER" id="PTHR10395:SF7">
    <property type="entry name" value="5-HYDROXYISOURATE HYDROLASE"/>
    <property type="match status" value="1"/>
</dbReference>
<dbReference type="GO" id="GO:0033971">
    <property type="term" value="F:hydroxyisourate hydrolase activity"/>
    <property type="evidence" value="ECO:0007669"/>
    <property type="project" value="UniProtKB-EC"/>
</dbReference>
<dbReference type="CDD" id="cd05822">
    <property type="entry name" value="TLP_HIUase"/>
    <property type="match status" value="1"/>
</dbReference>
<dbReference type="Pfam" id="PF00576">
    <property type="entry name" value="Transthyretin"/>
    <property type="match status" value="1"/>
</dbReference>
<protein>
    <recommendedName>
        <fullName evidence="7">5-hydroxyisourate hydrolase</fullName>
        <shortName evidence="7">HIU hydrolase</shortName>
        <shortName evidence="7">HIUHase</shortName>
        <ecNumber evidence="7">3.5.2.17</ecNumber>
    </recommendedName>
</protein>
<evidence type="ECO:0000256" key="1">
    <source>
        <dbReference type="ARBA" id="ARBA00001043"/>
    </source>
</evidence>
<dbReference type="AlphaFoldDB" id="A0A921JEJ1"/>
<dbReference type="InterPro" id="IPR023416">
    <property type="entry name" value="Transthyretin/HIU_hydrolase_d"/>
</dbReference>
<evidence type="ECO:0000256" key="3">
    <source>
        <dbReference type="ARBA" id="ARBA00009850"/>
    </source>
</evidence>
<accession>A0A921JEJ1</accession>
<dbReference type="PANTHER" id="PTHR10395">
    <property type="entry name" value="URICASE AND TRANSTHYRETIN-RELATED"/>
    <property type="match status" value="1"/>
</dbReference>
<name>A0A921JEJ1_9HYPH</name>
<evidence type="ECO:0000256" key="4">
    <source>
        <dbReference type="ARBA" id="ARBA00011881"/>
    </source>
</evidence>
<comment type="function">
    <text evidence="2">Catalyzes the hydrolysis of 5-hydroxyisourate (HIU) to 2-oxo-4-hydroxy-4-carboxy-5-ureidoimidazoline (OHCU).</text>
</comment>